<feature type="transmembrane region" description="Helical" evidence="6">
    <location>
        <begin position="235"/>
        <end position="253"/>
    </location>
</feature>
<proteinExistence type="predicted"/>
<gene>
    <name evidence="7" type="ORF">SAMN04488040_3204</name>
</gene>
<comment type="subcellular location">
    <subcellularLocation>
        <location evidence="1">Cell membrane</location>
        <topology evidence="1">Multi-pass membrane protein</topology>
    </subcellularLocation>
</comment>
<keyword evidence="8" id="KW-1185">Reference proteome</keyword>
<feature type="transmembrane region" description="Helical" evidence="6">
    <location>
        <begin position="405"/>
        <end position="424"/>
    </location>
</feature>
<evidence type="ECO:0000313" key="7">
    <source>
        <dbReference type="EMBL" id="SFT11176.1"/>
    </source>
</evidence>
<dbReference type="RefSeq" id="WP_093917389.1">
    <property type="nucleotide sequence ID" value="NZ_FPAJ01000006.1"/>
</dbReference>
<organism evidence="7 8">
    <name type="scientific">Sulfitobacter marinus</name>
    <dbReference type="NCBI Taxonomy" id="394264"/>
    <lineage>
        <taxon>Bacteria</taxon>
        <taxon>Pseudomonadati</taxon>
        <taxon>Pseudomonadota</taxon>
        <taxon>Alphaproteobacteria</taxon>
        <taxon>Rhodobacterales</taxon>
        <taxon>Roseobacteraceae</taxon>
        <taxon>Sulfitobacter</taxon>
    </lineage>
</organism>
<dbReference type="PANTHER" id="PTHR30250">
    <property type="entry name" value="PST FAMILY PREDICTED COLANIC ACID TRANSPORTER"/>
    <property type="match status" value="1"/>
</dbReference>
<dbReference type="GO" id="GO:0005886">
    <property type="term" value="C:plasma membrane"/>
    <property type="evidence" value="ECO:0007669"/>
    <property type="project" value="UniProtKB-SubCell"/>
</dbReference>
<feature type="transmembrane region" description="Helical" evidence="6">
    <location>
        <begin position="167"/>
        <end position="185"/>
    </location>
</feature>
<keyword evidence="2" id="KW-1003">Cell membrane</keyword>
<evidence type="ECO:0000256" key="4">
    <source>
        <dbReference type="ARBA" id="ARBA00022989"/>
    </source>
</evidence>
<feature type="transmembrane region" description="Helical" evidence="6">
    <location>
        <begin position="430"/>
        <end position="446"/>
    </location>
</feature>
<evidence type="ECO:0000313" key="8">
    <source>
        <dbReference type="Proteomes" id="UP000199239"/>
    </source>
</evidence>
<evidence type="ECO:0000256" key="5">
    <source>
        <dbReference type="ARBA" id="ARBA00023136"/>
    </source>
</evidence>
<feature type="transmembrane region" description="Helical" evidence="6">
    <location>
        <begin position="140"/>
        <end position="161"/>
    </location>
</feature>
<feature type="transmembrane region" description="Helical" evidence="6">
    <location>
        <begin position="205"/>
        <end position="223"/>
    </location>
</feature>
<evidence type="ECO:0000256" key="6">
    <source>
        <dbReference type="SAM" id="Phobius"/>
    </source>
</evidence>
<evidence type="ECO:0000256" key="3">
    <source>
        <dbReference type="ARBA" id="ARBA00022692"/>
    </source>
</evidence>
<reference evidence="8" key="1">
    <citation type="submission" date="2016-10" db="EMBL/GenBank/DDBJ databases">
        <authorList>
            <person name="Varghese N."/>
            <person name="Submissions S."/>
        </authorList>
    </citation>
    <scope>NUCLEOTIDE SEQUENCE [LARGE SCALE GENOMIC DNA]</scope>
    <source>
        <strain evidence="8">DSM 23422</strain>
    </source>
</reference>
<keyword evidence="4 6" id="KW-1133">Transmembrane helix</keyword>
<dbReference type="InterPro" id="IPR050833">
    <property type="entry name" value="Poly_Biosynth_Transport"/>
</dbReference>
<dbReference type="Proteomes" id="UP000199239">
    <property type="component" value="Unassembled WGS sequence"/>
</dbReference>
<keyword evidence="3 6" id="KW-0812">Transmembrane</keyword>
<evidence type="ECO:0000256" key="2">
    <source>
        <dbReference type="ARBA" id="ARBA00022475"/>
    </source>
</evidence>
<evidence type="ECO:0000256" key="1">
    <source>
        <dbReference type="ARBA" id="ARBA00004651"/>
    </source>
</evidence>
<accession>A0A1I6VBS3</accession>
<feature type="transmembrane region" description="Helical" evidence="6">
    <location>
        <begin position="319"/>
        <end position="342"/>
    </location>
</feature>
<dbReference type="EMBL" id="FPAJ01000006">
    <property type="protein sequence ID" value="SFT11176.1"/>
    <property type="molecule type" value="Genomic_DNA"/>
</dbReference>
<feature type="transmembrane region" description="Helical" evidence="6">
    <location>
        <begin position="108"/>
        <end position="128"/>
    </location>
</feature>
<name>A0A1I6VBS3_9RHOB</name>
<dbReference type="AlphaFoldDB" id="A0A1I6VBS3"/>
<dbReference type="OrthoDB" id="7605542at2"/>
<protein>
    <submittedName>
        <fullName evidence="7">Membrane protein involved in the export of O-antigen and teichoic acid</fullName>
    </submittedName>
</protein>
<keyword evidence="5 6" id="KW-0472">Membrane</keyword>
<dbReference type="PANTHER" id="PTHR30250:SF11">
    <property type="entry name" value="O-ANTIGEN TRANSPORTER-RELATED"/>
    <property type="match status" value="1"/>
</dbReference>
<feature type="transmembrane region" description="Helical" evidence="6">
    <location>
        <begin position="274"/>
        <end position="299"/>
    </location>
</feature>
<feature type="transmembrane region" description="Helical" evidence="6">
    <location>
        <begin position="372"/>
        <end position="393"/>
    </location>
</feature>
<sequence length="465" mass="49652">MLRSAGLIFSGNVASAALMMVRTLLVSRLISLEDFGTASVFLLAVALVEMVSALGFQQQIAQSANGDAPEFQSALQGFSVLRGVVIAGLLVALAAPLASFFAIPHALWALYLIAILPLMSGCVHFDAYRFGRQMAYCASVWLSVLPPAVSLLSVLPLFHLFGDFRVLVYAIMVQAVLSLLISHMVATRRYRLRLDAAFIRQSFKFGWPLMISGTLMFLVFYGERGIIARHFGLEMMAIFSMALSLTLTPALVLTRSTMGFFLPQLSAALGSSGYSGLAVVILQTHLLLGCVMVICVALFGGPFLIAVLGQKYVAALPLLVWLACLMAFRVFAGGCAIAALAASHTKNEILANFVRVSLLPVAWMIVRGGGDVMTLIWIGIVGEAAGYAIGLGLVLGRQHLPLRPLILPLASAMVLLISACALQAETEWGMSAGVLAVLLALTLLGMPQLATYLRKNTATGFTVKP</sequence>
<dbReference type="Pfam" id="PF13440">
    <property type="entry name" value="Polysacc_synt_3"/>
    <property type="match status" value="1"/>
</dbReference>
<dbReference type="STRING" id="394264.SAMN04488040_3204"/>
<feature type="transmembrane region" description="Helical" evidence="6">
    <location>
        <begin position="77"/>
        <end position="102"/>
    </location>
</feature>
<feature type="transmembrane region" description="Helical" evidence="6">
    <location>
        <begin position="36"/>
        <end position="56"/>
    </location>
</feature>
<feature type="transmembrane region" description="Helical" evidence="6">
    <location>
        <begin position="7"/>
        <end position="30"/>
    </location>
</feature>